<proteinExistence type="predicted"/>
<feature type="region of interest" description="Disordered" evidence="1">
    <location>
        <begin position="824"/>
        <end position="848"/>
    </location>
</feature>
<protein>
    <submittedName>
        <fullName evidence="2">Uncharacterized protein</fullName>
    </submittedName>
</protein>
<feature type="compositionally biased region" description="Polar residues" evidence="1">
    <location>
        <begin position="337"/>
        <end position="347"/>
    </location>
</feature>
<dbReference type="AlphaFoldDB" id="A0A077ZXT8"/>
<name>A0A077ZXT8_STYLE</name>
<dbReference type="Proteomes" id="UP000039865">
    <property type="component" value="Unassembled WGS sequence"/>
</dbReference>
<evidence type="ECO:0000313" key="3">
    <source>
        <dbReference type="Proteomes" id="UP000039865"/>
    </source>
</evidence>
<dbReference type="EMBL" id="CCKQ01002952">
    <property type="protein sequence ID" value="CDW74052.1"/>
    <property type="molecule type" value="Genomic_DNA"/>
</dbReference>
<feature type="region of interest" description="Disordered" evidence="1">
    <location>
        <begin position="994"/>
        <end position="1013"/>
    </location>
</feature>
<gene>
    <name evidence="2" type="primary">Contig2816.g3017</name>
    <name evidence="2" type="ORF">STYLEM_3045</name>
</gene>
<feature type="compositionally biased region" description="Low complexity" evidence="1">
    <location>
        <begin position="260"/>
        <end position="274"/>
    </location>
</feature>
<evidence type="ECO:0000313" key="2">
    <source>
        <dbReference type="EMBL" id="CDW74052.1"/>
    </source>
</evidence>
<reference evidence="2 3" key="1">
    <citation type="submission" date="2014-06" db="EMBL/GenBank/DDBJ databases">
        <authorList>
            <person name="Swart Estienne"/>
        </authorList>
    </citation>
    <scope>NUCLEOTIDE SEQUENCE [LARGE SCALE GENOMIC DNA]</scope>
    <source>
        <strain evidence="2 3">130c</strain>
    </source>
</reference>
<feature type="region of interest" description="Disordered" evidence="1">
    <location>
        <begin position="553"/>
        <end position="605"/>
    </location>
</feature>
<feature type="compositionally biased region" description="Low complexity" evidence="1">
    <location>
        <begin position="184"/>
        <end position="196"/>
    </location>
</feature>
<feature type="region of interest" description="Disordered" evidence="1">
    <location>
        <begin position="1078"/>
        <end position="1101"/>
    </location>
</feature>
<organism evidence="2 3">
    <name type="scientific">Stylonychia lemnae</name>
    <name type="common">Ciliate</name>
    <dbReference type="NCBI Taxonomy" id="5949"/>
    <lineage>
        <taxon>Eukaryota</taxon>
        <taxon>Sar</taxon>
        <taxon>Alveolata</taxon>
        <taxon>Ciliophora</taxon>
        <taxon>Intramacronucleata</taxon>
        <taxon>Spirotrichea</taxon>
        <taxon>Stichotrichia</taxon>
        <taxon>Sporadotrichida</taxon>
        <taxon>Oxytrichidae</taxon>
        <taxon>Stylonychinae</taxon>
        <taxon>Stylonychia</taxon>
    </lineage>
</organism>
<feature type="compositionally biased region" description="Polar residues" evidence="1">
    <location>
        <begin position="887"/>
        <end position="903"/>
    </location>
</feature>
<evidence type="ECO:0000256" key="1">
    <source>
        <dbReference type="SAM" id="MobiDB-lite"/>
    </source>
</evidence>
<feature type="region of interest" description="Disordered" evidence="1">
    <location>
        <begin position="253"/>
        <end position="287"/>
    </location>
</feature>
<feature type="compositionally biased region" description="Basic residues" evidence="1">
    <location>
        <begin position="595"/>
        <end position="605"/>
    </location>
</feature>
<feature type="compositionally biased region" description="Polar residues" evidence="1">
    <location>
        <begin position="827"/>
        <end position="839"/>
    </location>
</feature>
<feature type="compositionally biased region" description="Basic and acidic residues" evidence="1">
    <location>
        <begin position="578"/>
        <end position="594"/>
    </location>
</feature>
<keyword evidence="3" id="KW-1185">Reference proteome</keyword>
<feature type="compositionally biased region" description="Polar residues" evidence="1">
    <location>
        <begin position="358"/>
        <end position="377"/>
    </location>
</feature>
<accession>A0A077ZXT8</accession>
<feature type="compositionally biased region" description="Polar residues" evidence="1">
    <location>
        <begin position="994"/>
        <end position="1008"/>
    </location>
</feature>
<sequence length="1101" mass="126854">MNQQSKRVLSPNLNAYSYGTLGYQSENTSSQKSLSTINKATLDYLKSEQNTVSNNNPHTFKPQDSRIMNYKERAKVNQPDYKTNLGKISKDGKLTPLSIIPSSLDMNNDSSYSVSPIGVYQSQNSNNNKQQQQVNIYQTHSGFSQPMEFSPASLLTNTNTSLSPTKQMIMNKNQVPRKNDVQLSQQQISNQSSKNNTFSKISLNQQKEYQKQQQQYLEANINSNNNKIVIDLGEDEDEPTEILQYGIKNNEDQQQYAQKSSSSNNHSKSNNYNFDDQEDSSFDSDNCNFNDDLLEETNKGNINRYSRGFGNESLHNNTTILINQANKIIDQHYSTIQTQQKQSNTPNRDVLPMRSQKENQVSSKAASNATTSVQQSAKKFKGNYKKALNNLKQQNRSKSNKKLKENNQNMVSTLSPKNTTNKSKGLPSKIPSQMQSKCETKALNSRINSKRQSINYQDNSKLNTGGRTVSQSPEKQEDEIESQFCKKYSRIKVNEEDVFKRQQFESYKRLTKEIRVEKFKTSISPCKETLSPRQKKECFDRLSQDADRRIFTTKHDVQGNQTNRSNQYRSQHSSQTRGQDKNTDDSLFRDESSAKRKQRRMSAKRAQKLYQQKVIEYEEMKQQKLRKLEQDVKLKELEDYFGKYQKEKINKVLSKEVISEQEAEKIYQRQWKDHQRRLEKQKILKEQQQLIEKEQLSRMFKPQLDKSERSFHLLKSSKKKIQQRLSISPGKVGLPMELGENSKGQKNGIERNQNAQSVKKLYANDPNSLDLLSSYDNTKSSLAGDQIITSFDKINTPTIMKNNKQHANQTSTLYNYEAMKNLKKQKSANSLSKSGSNQRHSSEKRFANNTTTGILTYDQDSQYYNNGAIGIRGNFSQQNLKSISKTSGIGNTSSIHSNQTLSTNNYNNNGRPTLVDKLIDQRISKVTMKLDQVIQEINIKKNQLESTNRNQQLPGLQLNRDHSSNPELQSQQQFYNTHHMIHLNTSDDDVESISYQSMSQTNSHQSSKNKQDKQYMHMNTNKYRRANKTLQSQLDDMASGGLITLNTFSNPGYASAVQNNKQNNNQQKIFIYESQQQNEIRDEDVEQESYEHEFRLRRTSL</sequence>
<feature type="compositionally biased region" description="Polar residues" evidence="1">
    <location>
        <begin position="430"/>
        <end position="473"/>
    </location>
</feature>
<feature type="compositionally biased region" description="Basic and acidic residues" evidence="1">
    <location>
        <begin position="1089"/>
        <end position="1101"/>
    </location>
</feature>
<feature type="region of interest" description="Disordered" evidence="1">
    <location>
        <begin position="177"/>
        <end position="197"/>
    </location>
</feature>
<feature type="region of interest" description="Disordered" evidence="1">
    <location>
        <begin position="337"/>
        <end position="478"/>
    </location>
</feature>
<feature type="compositionally biased region" description="Polar residues" evidence="1">
    <location>
        <begin position="406"/>
        <end position="423"/>
    </location>
</feature>
<feature type="compositionally biased region" description="Polar residues" evidence="1">
    <location>
        <begin position="558"/>
        <end position="577"/>
    </location>
</feature>
<feature type="region of interest" description="Disordered" evidence="1">
    <location>
        <begin position="887"/>
        <end position="910"/>
    </location>
</feature>
<dbReference type="InParanoid" id="A0A077ZXT8"/>